<keyword evidence="3" id="KW-1185">Reference proteome</keyword>
<dbReference type="AlphaFoldDB" id="A0A835CBK4"/>
<comment type="caution">
    <text evidence="2">The sequence shown here is derived from an EMBL/GenBank/DDBJ whole genome shotgun (WGS) entry which is preliminary data.</text>
</comment>
<evidence type="ECO:0000313" key="3">
    <source>
        <dbReference type="Proteomes" id="UP000634136"/>
    </source>
</evidence>
<evidence type="ECO:0000313" key="2">
    <source>
        <dbReference type="EMBL" id="KAF7835726.1"/>
    </source>
</evidence>
<dbReference type="EMBL" id="JAAIUW010000004">
    <property type="protein sequence ID" value="KAF7835726.1"/>
    <property type="molecule type" value="Genomic_DNA"/>
</dbReference>
<feature type="compositionally biased region" description="Basic and acidic residues" evidence="1">
    <location>
        <begin position="76"/>
        <end position="85"/>
    </location>
</feature>
<name>A0A835CBK4_9FABA</name>
<sequence>MYVSLNRLQAIRPQGTIADPLNISSGLQSLIKLRKAKETIRNQKLHLGRLVCLLAAVKSVDPATPELEDAIPESGSEARKDFAFQ</sequence>
<protein>
    <submittedName>
        <fullName evidence="2">ALA-interacting subunit 1</fullName>
    </submittedName>
</protein>
<feature type="region of interest" description="Disordered" evidence="1">
    <location>
        <begin position="65"/>
        <end position="85"/>
    </location>
</feature>
<reference evidence="2" key="1">
    <citation type="submission" date="2020-09" db="EMBL/GenBank/DDBJ databases">
        <title>Genome-Enabled Discovery of Anthraquinone Biosynthesis in Senna tora.</title>
        <authorList>
            <person name="Kang S.-H."/>
            <person name="Pandey R.P."/>
            <person name="Lee C.-M."/>
            <person name="Sim J.-S."/>
            <person name="Jeong J.-T."/>
            <person name="Choi B.-S."/>
            <person name="Jung M."/>
            <person name="Ginzburg D."/>
            <person name="Zhao K."/>
            <person name="Won S.Y."/>
            <person name="Oh T.-J."/>
            <person name="Yu Y."/>
            <person name="Kim N.-H."/>
            <person name="Lee O.R."/>
            <person name="Lee T.-H."/>
            <person name="Bashyal P."/>
            <person name="Kim T.-S."/>
            <person name="Lee W.-H."/>
            <person name="Kawkins C."/>
            <person name="Kim C.-K."/>
            <person name="Kim J.S."/>
            <person name="Ahn B.O."/>
            <person name="Rhee S.Y."/>
            <person name="Sohng J.K."/>
        </authorList>
    </citation>
    <scope>NUCLEOTIDE SEQUENCE</scope>
    <source>
        <tissue evidence="2">Leaf</tissue>
    </source>
</reference>
<gene>
    <name evidence="2" type="ORF">G2W53_010585</name>
</gene>
<dbReference type="Proteomes" id="UP000634136">
    <property type="component" value="Unassembled WGS sequence"/>
</dbReference>
<proteinExistence type="predicted"/>
<organism evidence="2 3">
    <name type="scientific">Senna tora</name>
    <dbReference type="NCBI Taxonomy" id="362788"/>
    <lineage>
        <taxon>Eukaryota</taxon>
        <taxon>Viridiplantae</taxon>
        <taxon>Streptophyta</taxon>
        <taxon>Embryophyta</taxon>
        <taxon>Tracheophyta</taxon>
        <taxon>Spermatophyta</taxon>
        <taxon>Magnoliopsida</taxon>
        <taxon>eudicotyledons</taxon>
        <taxon>Gunneridae</taxon>
        <taxon>Pentapetalae</taxon>
        <taxon>rosids</taxon>
        <taxon>fabids</taxon>
        <taxon>Fabales</taxon>
        <taxon>Fabaceae</taxon>
        <taxon>Caesalpinioideae</taxon>
        <taxon>Cassia clade</taxon>
        <taxon>Senna</taxon>
    </lineage>
</organism>
<evidence type="ECO:0000256" key="1">
    <source>
        <dbReference type="SAM" id="MobiDB-lite"/>
    </source>
</evidence>
<accession>A0A835CBK4</accession>